<dbReference type="InterPro" id="IPR040618">
    <property type="entry name" value="Pre-Nudix"/>
</dbReference>
<proteinExistence type="inferred from homology"/>
<dbReference type="PROSITE" id="PS00893">
    <property type="entry name" value="NUDIX_BOX"/>
    <property type="match status" value="1"/>
</dbReference>
<organism evidence="4 5">
    <name type="scientific">Petrolisthes manimaculis</name>
    <dbReference type="NCBI Taxonomy" id="1843537"/>
    <lineage>
        <taxon>Eukaryota</taxon>
        <taxon>Metazoa</taxon>
        <taxon>Ecdysozoa</taxon>
        <taxon>Arthropoda</taxon>
        <taxon>Crustacea</taxon>
        <taxon>Multicrustacea</taxon>
        <taxon>Malacostraca</taxon>
        <taxon>Eumalacostraca</taxon>
        <taxon>Eucarida</taxon>
        <taxon>Decapoda</taxon>
        <taxon>Pleocyemata</taxon>
        <taxon>Anomura</taxon>
        <taxon>Galatheoidea</taxon>
        <taxon>Porcellanidae</taxon>
        <taxon>Petrolisthes</taxon>
    </lineage>
</organism>
<evidence type="ECO:0000313" key="4">
    <source>
        <dbReference type="EMBL" id="KAK4315936.1"/>
    </source>
</evidence>
<dbReference type="Gene3D" id="3.40.630.30">
    <property type="match status" value="1"/>
</dbReference>
<dbReference type="PROSITE" id="PS51462">
    <property type="entry name" value="NUDIX"/>
    <property type="match status" value="1"/>
</dbReference>
<dbReference type="Pfam" id="PF08238">
    <property type="entry name" value="Sel1"/>
    <property type="match status" value="3"/>
</dbReference>
<sequence length="507" mass="56773">MPCPLPWPPPSLLFRGVLESEVGVSLVETDPGRAVSWFRAGALLGDPAATFNLALCYHTGQGITQDLTMARELYEAASLAGHGWGSYNLAVMLSSGEGGPMDYKQAHRLLRLAAQRGVQQAQQALPLFNHNRQTQTQHSVDELKCTQSEAALAVSPSVNWLSSYSASHLSSIDESDICSVRDLSTQVSKVNGARLKVTASAGPLLSPLNQRSPLICVMDSPSLFKGVRDRYSGVTVFSEQEPLGAVEFEHVLQASLHQWREEKVRGVWFRVNLQHADWVPVLAKNGFVYHHAREQFVMMVRWLPINEPNNVPRYAHNVVGVGAFVVTDDNDLLVVRERFYKHPHWKLPGGYVELGENLGEAAVREVKEETGVEAQFVSLVAFRHVHGSAFNCSDLYFIVHLRPTTREITMCKTELAGCEWMKLEEYIKHPHVNETNKFFAERFMECQMNGVQVEATTIFHPSFNRDITVYSINSKIPGQQYNENGVKFCDQNCIKSEDKQSHGEPKL</sequence>
<reference evidence="4" key="1">
    <citation type="submission" date="2023-11" db="EMBL/GenBank/DDBJ databases">
        <title>Genome assemblies of two species of porcelain crab, Petrolisthes cinctipes and Petrolisthes manimaculis (Anomura: Porcellanidae).</title>
        <authorList>
            <person name="Angst P."/>
        </authorList>
    </citation>
    <scope>NUCLEOTIDE SEQUENCE</scope>
    <source>
        <strain evidence="4">PB745_02</strain>
        <tissue evidence="4">Gill</tissue>
    </source>
</reference>
<comment type="caution">
    <text evidence="4">The sequence shown here is derived from an EMBL/GenBank/DDBJ whole genome shotgun (WGS) entry which is preliminary data.</text>
</comment>
<keyword evidence="5" id="KW-1185">Reference proteome</keyword>
<dbReference type="Proteomes" id="UP001292094">
    <property type="component" value="Unassembled WGS sequence"/>
</dbReference>
<dbReference type="GO" id="GO:0035529">
    <property type="term" value="F:NADH pyrophosphatase activity"/>
    <property type="evidence" value="ECO:0007669"/>
    <property type="project" value="TreeGrafter"/>
</dbReference>
<dbReference type="PRINTS" id="PR00502">
    <property type="entry name" value="NUDIXFAMILY"/>
</dbReference>
<evidence type="ECO:0000256" key="1">
    <source>
        <dbReference type="ARBA" id="ARBA00005582"/>
    </source>
</evidence>
<dbReference type="InterPro" id="IPR006597">
    <property type="entry name" value="Sel1-like"/>
</dbReference>
<evidence type="ECO:0000313" key="5">
    <source>
        <dbReference type="Proteomes" id="UP001292094"/>
    </source>
</evidence>
<dbReference type="InterPro" id="IPR020084">
    <property type="entry name" value="NUDIX_hydrolase_CS"/>
</dbReference>
<dbReference type="GO" id="GO:0047631">
    <property type="term" value="F:ADP-ribose diphosphatase activity"/>
    <property type="evidence" value="ECO:0007669"/>
    <property type="project" value="TreeGrafter"/>
</dbReference>
<evidence type="ECO:0000259" key="3">
    <source>
        <dbReference type="PROSITE" id="PS51462"/>
    </source>
</evidence>
<dbReference type="InterPro" id="IPR003293">
    <property type="entry name" value="Nudix_hydrolase6-like"/>
</dbReference>
<evidence type="ECO:0000256" key="2">
    <source>
        <dbReference type="ARBA" id="ARBA00022801"/>
    </source>
</evidence>
<dbReference type="PRINTS" id="PR01356">
    <property type="entry name" value="GFGPROTEIN"/>
</dbReference>
<dbReference type="GO" id="GO:0051287">
    <property type="term" value="F:NAD binding"/>
    <property type="evidence" value="ECO:0007669"/>
    <property type="project" value="TreeGrafter"/>
</dbReference>
<dbReference type="SUPFAM" id="SSF55811">
    <property type="entry name" value="Nudix"/>
    <property type="match status" value="1"/>
</dbReference>
<dbReference type="AlphaFoldDB" id="A0AAE1UCS7"/>
<dbReference type="PANTHER" id="PTHR13994">
    <property type="entry name" value="NUDIX HYDROLASE RELATED"/>
    <property type="match status" value="1"/>
</dbReference>
<feature type="domain" description="Nudix hydrolase" evidence="3">
    <location>
        <begin position="316"/>
        <end position="445"/>
    </location>
</feature>
<name>A0AAE1UCS7_9EUCA</name>
<keyword evidence="2" id="KW-0378">Hydrolase</keyword>
<dbReference type="PANTHER" id="PTHR13994:SF13">
    <property type="entry name" value="FI03680P"/>
    <property type="match status" value="1"/>
</dbReference>
<protein>
    <recommendedName>
        <fullName evidence="3">Nudix hydrolase domain-containing protein</fullName>
    </recommendedName>
</protein>
<dbReference type="InterPro" id="IPR015797">
    <property type="entry name" value="NUDIX_hydrolase-like_dom_sf"/>
</dbReference>
<dbReference type="InterPro" id="IPR011990">
    <property type="entry name" value="TPR-like_helical_dom_sf"/>
</dbReference>
<comment type="similarity">
    <text evidence="1">Belongs to the Nudix hydrolase family.</text>
</comment>
<dbReference type="InterPro" id="IPR000086">
    <property type="entry name" value="NUDIX_hydrolase_dom"/>
</dbReference>
<dbReference type="EMBL" id="JAWZYT010001064">
    <property type="protein sequence ID" value="KAK4315936.1"/>
    <property type="molecule type" value="Genomic_DNA"/>
</dbReference>
<dbReference type="FunFam" id="3.90.79.10:FF:000015">
    <property type="entry name" value="Nudix hydrolase 8"/>
    <property type="match status" value="1"/>
</dbReference>
<dbReference type="Gene3D" id="1.25.40.10">
    <property type="entry name" value="Tetratricopeptide repeat domain"/>
    <property type="match status" value="1"/>
</dbReference>
<gene>
    <name evidence="4" type="ORF">Pmani_012866</name>
</gene>
<dbReference type="CDD" id="cd04670">
    <property type="entry name" value="NUDIX_ASFGF2_Nudt6"/>
    <property type="match status" value="1"/>
</dbReference>
<dbReference type="Pfam" id="PF00293">
    <property type="entry name" value="NUDIX"/>
    <property type="match status" value="1"/>
</dbReference>
<dbReference type="Pfam" id="PF18290">
    <property type="entry name" value="Nudix_hydro"/>
    <property type="match status" value="1"/>
</dbReference>
<dbReference type="InterPro" id="IPR020476">
    <property type="entry name" value="Nudix_hydrolase"/>
</dbReference>
<dbReference type="Gene3D" id="3.90.79.10">
    <property type="entry name" value="Nucleoside Triphosphate Pyrophosphohydrolase"/>
    <property type="match status" value="1"/>
</dbReference>
<dbReference type="SUPFAM" id="SSF81901">
    <property type="entry name" value="HCP-like"/>
    <property type="match status" value="1"/>
</dbReference>
<dbReference type="SMART" id="SM00671">
    <property type="entry name" value="SEL1"/>
    <property type="match status" value="2"/>
</dbReference>
<accession>A0AAE1UCS7</accession>